<dbReference type="InterPro" id="IPR050490">
    <property type="entry name" value="Bact_solute-bd_prot1"/>
</dbReference>
<comment type="subcellular location">
    <subcellularLocation>
        <location evidence="1">Periplasm</location>
    </subcellularLocation>
</comment>
<dbReference type="Gene3D" id="3.40.190.10">
    <property type="entry name" value="Periplasmic binding protein-like II"/>
    <property type="match status" value="1"/>
</dbReference>
<feature type="chain" id="PRO_5045740720" evidence="4">
    <location>
        <begin position="22"/>
        <end position="423"/>
    </location>
</feature>
<dbReference type="SUPFAM" id="SSF53850">
    <property type="entry name" value="Periplasmic binding protein-like II"/>
    <property type="match status" value="1"/>
</dbReference>
<dbReference type="Pfam" id="PF13416">
    <property type="entry name" value="SBP_bac_8"/>
    <property type="match status" value="1"/>
</dbReference>
<comment type="similarity">
    <text evidence="2">Belongs to the bacterial solute-binding protein 1 family.</text>
</comment>
<keyword evidence="4" id="KW-0732">Signal</keyword>
<dbReference type="RefSeq" id="WP_282211656.1">
    <property type="nucleotide sequence ID" value="NZ_CP118247.1"/>
</dbReference>
<dbReference type="InterPro" id="IPR006059">
    <property type="entry name" value="SBP"/>
</dbReference>
<sequence>MKSVIGCALATLIFASGAAQAQSEITVWSWGSAAPGLEATIPGFNAEHPDITVKVEKLGYSDVKSRVLAACAAGGVGLPDVFQFQNIEMELITAQFPECAADLVPLGFDAGAQSAFPEFKLFALRDEDRMLGMPWDSGPVVMFYRRDFYDKAGVDADSLTTWDDFMTAGAAIQAANPGVTMINDNLNGGTENFRMIAEEQNCGYFTNDGQAISVAEPGCVAALETVKTMVDDKLVAAADFNQKITNVTANAVATLMNGAWMEGVIRNGAPADQSGKWGVAIMPSITADGAHASNFGGSLLAIANNSDKKAAAYTFLSYALGTKAGQITMLKDQGLVPSLTSALEDPYVDEPSAFWGGQKIWKLILGRLPLISPINGSEFFSDADQVMLSVQTAYLNGQYTSAQEAMDDAAKQIGFATGLPIAQ</sequence>
<name>A0ABY7YY41_9HYPH</name>
<gene>
    <name evidence="5" type="ORF">PSQ90_01400</name>
</gene>
<dbReference type="PANTHER" id="PTHR43649:SF32">
    <property type="entry name" value="SUGAR BINDING SECRETED PROTEIN"/>
    <property type="match status" value="1"/>
</dbReference>
<reference evidence="5 6" key="1">
    <citation type="submission" date="2023-02" db="EMBL/GenBank/DDBJ databases">
        <title>Devosia chondri sp. nov., isolated from the phycosphere of marine algae.</title>
        <authorList>
            <person name="Kim J.M."/>
            <person name="Lee J.K."/>
            <person name="Choi B.J."/>
            <person name="Bayburt H."/>
            <person name="Jeon C.O."/>
        </authorList>
    </citation>
    <scope>NUCLEOTIDE SEQUENCE [LARGE SCALE GENOMIC DNA]</scope>
    <source>
        <strain evidence="5 6">G2-5</strain>
    </source>
</reference>
<evidence type="ECO:0000256" key="1">
    <source>
        <dbReference type="ARBA" id="ARBA00004418"/>
    </source>
</evidence>
<evidence type="ECO:0000313" key="6">
    <source>
        <dbReference type="Proteomes" id="UP001222118"/>
    </source>
</evidence>
<dbReference type="EMBL" id="CP118247">
    <property type="protein sequence ID" value="WDR06142.1"/>
    <property type="molecule type" value="Genomic_DNA"/>
</dbReference>
<dbReference type="PANTHER" id="PTHR43649">
    <property type="entry name" value="ARABINOSE-BINDING PROTEIN-RELATED"/>
    <property type="match status" value="1"/>
</dbReference>
<evidence type="ECO:0000256" key="3">
    <source>
        <dbReference type="ARBA" id="ARBA00022764"/>
    </source>
</evidence>
<keyword evidence="3" id="KW-0574">Periplasm</keyword>
<evidence type="ECO:0000256" key="4">
    <source>
        <dbReference type="SAM" id="SignalP"/>
    </source>
</evidence>
<organism evidence="5 6">
    <name type="scientific">Devosia rhodophyticola</name>
    <dbReference type="NCBI Taxonomy" id="3026423"/>
    <lineage>
        <taxon>Bacteria</taxon>
        <taxon>Pseudomonadati</taxon>
        <taxon>Pseudomonadota</taxon>
        <taxon>Alphaproteobacteria</taxon>
        <taxon>Hyphomicrobiales</taxon>
        <taxon>Devosiaceae</taxon>
        <taxon>Devosia</taxon>
    </lineage>
</organism>
<protein>
    <submittedName>
        <fullName evidence="5">ABC transporter substrate-binding protein</fullName>
    </submittedName>
</protein>
<proteinExistence type="inferred from homology"/>
<evidence type="ECO:0000313" key="5">
    <source>
        <dbReference type="EMBL" id="WDR06142.1"/>
    </source>
</evidence>
<feature type="signal peptide" evidence="4">
    <location>
        <begin position="1"/>
        <end position="21"/>
    </location>
</feature>
<evidence type="ECO:0000256" key="2">
    <source>
        <dbReference type="ARBA" id="ARBA00008520"/>
    </source>
</evidence>
<accession>A0ABY7YY41</accession>
<dbReference type="Proteomes" id="UP001222118">
    <property type="component" value="Chromosome"/>
</dbReference>
<keyword evidence="6" id="KW-1185">Reference proteome</keyword>